<evidence type="ECO:0000259" key="4">
    <source>
        <dbReference type="Pfam" id="PF02225"/>
    </source>
</evidence>
<dbReference type="STRING" id="1524460.IX84_08620"/>
<proteinExistence type="predicted"/>
<dbReference type="InterPro" id="IPR046450">
    <property type="entry name" value="PA_dom_sf"/>
</dbReference>
<dbReference type="PANTHER" id="PTHR22702">
    <property type="entry name" value="PROTEASE-ASSOCIATED DOMAIN-CONTAINING PROTEIN"/>
    <property type="match status" value="1"/>
</dbReference>
<gene>
    <name evidence="6" type="ORF">IX84_08620</name>
</gene>
<evidence type="ECO:0008006" key="8">
    <source>
        <dbReference type="Google" id="ProtNLM"/>
    </source>
</evidence>
<dbReference type="Pfam" id="PF02225">
    <property type="entry name" value="PA"/>
    <property type="match status" value="1"/>
</dbReference>
<dbReference type="OrthoDB" id="5377264at2"/>
<accession>A0A098S9C6</accession>
<dbReference type="CDD" id="cd04818">
    <property type="entry name" value="PA_subtilisin_1"/>
    <property type="match status" value="1"/>
</dbReference>
<evidence type="ECO:0000313" key="7">
    <source>
        <dbReference type="Proteomes" id="UP000029736"/>
    </source>
</evidence>
<evidence type="ECO:0000313" key="6">
    <source>
        <dbReference type="EMBL" id="KGE88710.1"/>
    </source>
</evidence>
<protein>
    <recommendedName>
        <fullName evidence="8">PA domain-containing protein</fullName>
    </recommendedName>
</protein>
<evidence type="ECO:0000259" key="5">
    <source>
        <dbReference type="Pfam" id="PF18962"/>
    </source>
</evidence>
<dbReference type="AlphaFoldDB" id="A0A098S9C6"/>
<feature type="chain" id="PRO_5001940086" description="PA domain-containing protein" evidence="3">
    <location>
        <begin position="21"/>
        <end position="598"/>
    </location>
</feature>
<evidence type="ECO:0000256" key="3">
    <source>
        <dbReference type="SAM" id="SignalP"/>
    </source>
</evidence>
<keyword evidence="1 3" id="KW-0732">Signal</keyword>
<sequence>MKIFTTTILSLFLALTMANAQVVYVNSPAELVGGYTFGTGDFGTQLTDTVITADAVFVDDGSGETATQGCGAAVNGAELEGKIALVDRGSCQFGTKCLNAEMAGAIGVIIFNNQPGVGVINMAGGNDGGMVTVPVAMLDYEAGQAIRTALESGAVNITMGNLVLPNDIGAGAPNVMVAPYGVVPIDQVTAENFTFVPGANMVNNGSNAASNLNVSATIEYAELDGSNPTEVYSEAGMLDETIDPDSTSSLLTLAGFTPANGIGRYTTTYQVASDSTDQLNFDNSVTTTFAVTDSIYCKGGWDFAAGRPNVTIYYSVGGGGVFEMISSFKFPNGSGLRIDTIIVDVLSPSGSTLAGEPFEAYVYEWNDADEDGLIANTEVLTVGVSTVAFPDTFPDQVGELTLPIIDFNTFSEPGPVVNPDATSYFVGIRYTGEGQAFIGVDESYSHQQYIEFLTANEALTDADFPYFVVSSFDPGNNSPDFETAGLFTDVFAGLALAIKTAPIASSTEDVVGAETFEMDIFPNPTAEKLTTNLTFKESTSFVEYNITSANGQVLLRQRDSSVGEREQAEFNVEALPAGQYFLMIRTEQGIQTMPFVKK</sequence>
<keyword evidence="7" id="KW-1185">Reference proteome</keyword>
<dbReference type="Pfam" id="PF18962">
    <property type="entry name" value="Por_Secre_tail"/>
    <property type="match status" value="1"/>
</dbReference>
<organism evidence="6 7">
    <name type="scientific">Phaeodactylibacter xiamenensis</name>
    <dbReference type="NCBI Taxonomy" id="1524460"/>
    <lineage>
        <taxon>Bacteria</taxon>
        <taxon>Pseudomonadati</taxon>
        <taxon>Bacteroidota</taxon>
        <taxon>Saprospiria</taxon>
        <taxon>Saprospirales</taxon>
        <taxon>Haliscomenobacteraceae</taxon>
        <taxon>Phaeodactylibacter</taxon>
    </lineage>
</organism>
<evidence type="ECO:0000256" key="1">
    <source>
        <dbReference type="ARBA" id="ARBA00022729"/>
    </source>
</evidence>
<dbReference type="NCBIfam" id="TIGR04183">
    <property type="entry name" value="Por_Secre_tail"/>
    <property type="match status" value="1"/>
</dbReference>
<dbReference type="InterPro" id="IPR026444">
    <property type="entry name" value="Secre_tail"/>
</dbReference>
<dbReference type="Gene3D" id="3.50.30.30">
    <property type="match status" value="1"/>
</dbReference>
<feature type="domain" description="PA" evidence="4">
    <location>
        <begin position="66"/>
        <end position="146"/>
    </location>
</feature>
<evidence type="ECO:0000256" key="2">
    <source>
        <dbReference type="ARBA" id="ARBA00023180"/>
    </source>
</evidence>
<keyword evidence="2" id="KW-0325">Glycoprotein</keyword>
<dbReference type="PANTHER" id="PTHR22702:SF1">
    <property type="entry name" value="PROTEASE-ASSOCIATED DOMAIN-CONTAINING PROTEIN 1"/>
    <property type="match status" value="1"/>
</dbReference>
<reference evidence="6 7" key="1">
    <citation type="journal article" date="2014" name="Int. J. Syst. Evol. Microbiol.">
        <title>Phaeodactylibacter xiamenensis gen. nov., sp. nov., a member of the family Saprospiraceae isolated from the marine alga Phaeodactylum tricornutum.</title>
        <authorList>
            <person name="Chen Z.Jr."/>
            <person name="Lei X."/>
            <person name="Lai Q."/>
            <person name="Li Y."/>
            <person name="Zhang B."/>
            <person name="Zhang J."/>
            <person name="Zhang H."/>
            <person name="Yang L."/>
            <person name="Zheng W."/>
            <person name="Tian Y."/>
            <person name="Yu Z."/>
            <person name="Xu H.Jr."/>
            <person name="Zheng T."/>
        </authorList>
    </citation>
    <scope>NUCLEOTIDE SEQUENCE [LARGE SCALE GENOMIC DNA]</scope>
    <source>
        <strain evidence="6 7">KD52</strain>
    </source>
</reference>
<dbReference type="RefSeq" id="WP_044218549.1">
    <property type="nucleotide sequence ID" value="NZ_JBKAGJ010000018.1"/>
</dbReference>
<feature type="signal peptide" evidence="3">
    <location>
        <begin position="1"/>
        <end position="20"/>
    </location>
</feature>
<name>A0A098S9C6_9BACT</name>
<dbReference type="Proteomes" id="UP000029736">
    <property type="component" value="Unassembled WGS sequence"/>
</dbReference>
<feature type="domain" description="Secretion system C-terminal sorting" evidence="5">
    <location>
        <begin position="520"/>
        <end position="589"/>
    </location>
</feature>
<dbReference type="InterPro" id="IPR003137">
    <property type="entry name" value="PA_domain"/>
</dbReference>
<dbReference type="SUPFAM" id="SSF52025">
    <property type="entry name" value="PA domain"/>
    <property type="match status" value="1"/>
</dbReference>
<dbReference type="EMBL" id="JPOS01000018">
    <property type="protein sequence ID" value="KGE88710.1"/>
    <property type="molecule type" value="Genomic_DNA"/>
</dbReference>
<comment type="caution">
    <text evidence="6">The sequence shown here is derived from an EMBL/GenBank/DDBJ whole genome shotgun (WGS) entry which is preliminary data.</text>
</comment>